<dbReference type="Pfam" id="PF03454">
    <property type="entry name" value="MoeA_C"/>
    <property type="match status" value="1"/>
</dbReference>
<dbReference type="CDD" id="cd00887">
    <property type="entry name" value="MoeA"/>
    <property type="match status" value="1"/>
</dbReference>
<evidence type="ECO:0000313" key="8">
    <source>
        <dbReference type="Proteomes" id="UP000309340"/>
    </source>
</evidence>
<feature type="compositionally biased region" description="Polar residues" evidence="5">
    <location>
        <begin position="1590"/>
        <end position="1599"/>
    </location>
</feature>
<feature type="domain" description="MoaB/Mog" evidence="6">
    <location>
        <begin position="10"/>
        <end position="166"/>
    </location>
</feature>
<comment type="similarity">
    <text evidence="3">In the C-terminal section; belongs to the MoeA family.</text>
</comment>
<dbReference type="Gene3D" id="3.90.105.10">
    <property type="entry name" value="Molybdopterin biosynthesis moea protein, domain 2"/>
    <property type="match status" value="1"/>
</dbReference>
<feature type="compositionally biased region" description="Polar residues" evidence="5">
    <location>
        <begin position="1451"/>
        <end position="1467"/>
    </location>
</feature>
<feature type="compositionally biased region" description="Basic and acidic residues" evidence="5">
    <location>
        <begin position="1633"/>
        <end position="1652"/>
    </location>
</feature>
<feature type="compositionally biased region" description="Polar residues" evidence="5">
    <location>
        <begin position="1664"/>
        <end position="1680"/>
    </location>
</feature>
<sequence length="2119" mass="223586">MSAPSKLRAAILIISETASKDPTTDKGVPALQEVFTRIAGDRWDASETRIVRDDVLDIQNSITGWCDGSDPLNLIATSGGTGFAQKDVTPEVSDPSGKAWVTPLIHKHAPGLVHGMLAASLKVTPFAMMARPVAGVRNNTLIVTLPGSPKGAKENLEAILPQLAHACQQAAGADSRTLHVGGTQKLESEAGLKPQSAVQDTSVHQHHHHSHDHSHGHSHAGHSGPKAHTRPEDRPVSNDPDAGPTKRYRESPYPMLAVDEALRLIAEHTPAPTVTKSPVNESIVGSVLAEDVTARESVPAFRASIVDGYAIVASNHPLVPSTKGLFPVTGISHAQPGEVAKLGTGEVARVTTGAPLPPGATAVVMVEDTVLRSMTEDGKEEEEIEILTDAIKEGENVREVGSDVKAGDVIMKKGEAITAVGGEFGLLASVGTQEVSVYKPPVVGVLSTGDEIVRHDRPEDLRLGEVRDTNRPTLLTAVRSSGFEAIDLGIASDKPGALETTLRDALRSVDIVITSGGVSMGELDLLKPTIERSLGGTIHFGRVSIKPGKPTTFATVPVKPNDSSDRQRKAIFSLPGNPASAVVTYQLFVLPALQKMAGFSLPWGLPKVTVVLDHEVRMDPKRAEYHRVVVEAKEDGLLHATSTGFQRSSRIGSFKGANALLCLPVKPGMLAKGEKVDALLMGKIVIPETVMAEQVGQNVVIDPLLASASAPADVAANPITTAIADDGNDTVDTINQKESANESAVEVGISDVAEASEVELLNGAETGSGGGSVAEDGGPSVTSDTEGSKADADGSEQKKDGAHHARTNSVKKPTTFSKVSATKNFLAKTASPVPATATKPGDKPSPLTAAPSQPAAAKPRLIAKTAGTLQSIQRPRPGAEGAGAPDASKVWNKNRPVPPAPPKHFTDEELKQQYGIHLATRLQTDEGGKESKWADIDEDEEDWAPDAVVWMDGTKSTLTPAEATEAEKQQMAAEVPPVKPAEAPKPTLAAKRPTELGPQKTILKPGIAALQAKQTNGATTASPSTEKPSLKAKSPAPTPAKSPWAPLPPVDSMSSINPPVQQVSQPTALPTQDARAYEPQPPSQPAREIAADTFDRSWREGEGTPRELFNSANGRYEPAPEGRRTSIRPDSAFRKPALLQRPSQGGHGPAEPSAAFQTRNSTQMDGSSWGRRRGSSVSQGSLPSARRMSSVSRPNDLPTPVEESRRQSTVVGHDLRASPVSARSESVKPAFAQQSPWDQQMPPRPEQGTEVEDPVKVQERVMRAKREEAKKRKLEEEERSAKERDERLQAKLAALAGSGKSRKEREAEAAAAATTQAPTTEKPSEPAVPSEKIETVPAPPIEPAEASAEAAPASEDQLLPPAPPQPFAAEEKVPSPLPPRAAQPAGLPERSATSTDETQRSAPRAHLSPRANARAPFSQQATPYRPPQSSYSSPGERKQQPFGRSPLAGNDTFSGWNTTAPNGNVWGTSGIGNGTFEKVGSFAPFPTSQQTSALPPPPGMGPPATANRISPQGLGQDSRSPSLQQQQLSDQQRGFPPPGIDSRPEATWGTSRNNGPSPAPGLGRQTHLPAPIAPPSRAQLQQQQPTQRQDAISSWNNAAATLPHQYAADADAAARKQKEAVIGPPRENVINETFKKTSAEKGRLGGPRRFESTEYTVHDAQGARSVSTLSPAPPSTQTQPIGPVPTASPLDEPSKSIGENTVRIPDGSRNSAHGGLPARQPPIAPPSMQQQPLAAYQGNVNFPTGPLPGVPEAPTKDQSPPPPESAAHPVYSGDNKHPHIKLPPPPPRVKLPPAASVQASPPQSQALPATMPQRHVAPFGPPGAARPLVQNGEWQARFNGLFGRANIQTEVPPSPPKTPPKTTPKMHGPALAVASSTKALMDDVPAGTSATVSLPVTPPRKHVTIEGFTIDSSEDVASKPTIDYMFQEERSFGSKPMVHFPRNVRYHRDIFTEPEYNLLRMPINSHHLRPIEANTAFVLPGTWWPKPAGGVYIKIPGTRLQNSNRLVRSAAPSGKKTKAAAERKPSGQMGKGKDGKGSAKGSGSNTPTPAATTPAATPNAESRKASFQKAPTPAPAAPTTPAAAAATPPANAEGGARWRPQRGGYRGGRGRGAPMKASQ</sequence>
<proteinExistence type="inferred from homology"/>
<dbReference type="InterPro" id="IPR001453">
    <property type="entry name" value="MoaB/Mog_dom"/>
</dbReference>
<evidence type="ECO:0000256" key="3">
    <source>
        <dbReference type="ARBA" id="ARBA00008339"/>
    </source>
</evidence>
<feature type="region of interest" description="Disordered" evidence="5">
    <location>
        <begin position="964"/>
        <end position="999"/>
    </location>
</feature>
<dbReference type="SMART" id="SM00852">
    <property type="entry name" value="MoCF_biosynth"/>
    <property type="match status" value="2"/>
</dbReference>
<organism evidence="7 8">
    <name type="scientific">Friedmanniomyces simplex</name>
    <dbReference type="NCBI Taxonomy" id="329884"/>
    <lineage>
        <taxon>Eukaryota</taxon>
        <taxon>Fungi</taxon>
        <taxon>Dikarya</taxon>
        <taxon>Ascomycota</taxon>
        <taxon>Pezizomycotina</taxon>
        <taxon>Dothideomycetes</taxon>
        <taxon>Dothideomycetidae</taxon>
        <taxon>Mycosphaerellales</taxon>
        <taxon>Teratosphaeriaceae</taxon>
        <taxon>Friedmanniomyces</taxon>
    </lineage>
</organism>
<feature type="region of interest" description="Disordered" evidence="5">
    <location>
        <begin position="922"/>
        <end position="941"/>
    </location>
</feature>
<feature type="compositionally biased region" description="Basic and acidic residues" evidence="5">
    <location>
        <begin position="1253"/>
        <end position="1289"/>
    </location>
</feature>
<keyword evidence="4" id="KW-0501">Molybdenum cofactor biosynthesis</keyword>
<feature type="compositionally biased region" description="Polar residues" evidence="5">
    <location>
        <begin position="807"/>
        <end position="816"/>
    </location>
</feature>
<feature type="compositionally biased region" description="Polar residues" evidence="5">
    <location>
        <begin position="1052"/>
        <end position="1070"/>
    </location>
</feature>
<dbReference type="PANTHER" id="PTHR10192:SF5">
    <property type="entry name" value="GEPHYRIN"/>
    <property type="match status" value="1"/>
</dbReference>
<feature type="region of interest" description="Disordered" evidence="5">
    <location>
        <begin position="829"/>
        <end position="857"/>
    </location>
</feature>
<dbReference type="NCBIfam" id="NF045515">
    <property type="entry name" value="Glp_gephyrin"/>
    <property type="match status" value="1"/>
</dbReference>
<feature type="compositionally biased region" description="Basic and acidic residues" evidence="5">
    <location>
        <begin position="786"/>
        <end position="803"/>
    </location>
</feature>
<feature type="region of interest" description="Disordered" evidence="5">
    <location>
        <begin position="1013"/>
        <end position="1824"/>
    </location>
</feature>
<keyword evidence="8" id="KW-1185">Reference proteome</keyword>
<feature type="compositionally biased region" description="Low complexity" evidence="5">
    <location>
        <begin position="2079"/>
        <end position="2090"/>
    </location>
</feature>
<dbReference type="CDD" id="cd00886">
    <property type="entry name" value="MogA_MoaB"/>
    <property type="match status" value="1"/>
</dbReference>
<evidence type="ECO:0000256" key="2">
    <source>
        <dbReference type="ARBA" id="ARBA00007589"/>
    </source>
</evidence>
<dbReference type="STRING" id="329884.A0A4U0XP48"/>
<dbReference type="Gene3D" id="3.40.980.10">
    <property type="entry name" value="MoaB/Mog-like domain"/>
    <property type="match status" value="2"/>
</dbReference>
<feature type="compositionally biased region" description="Low complexity" evidence="5">
    <location>
        <begin position="1343"/>
        <end position="1359"/>
    </location>
</feature>
<dbReference type="FunFam" id="3.40.980.10:FF:000011">
    <property type="entry name" value="Molybdopterin molybdenumtransferase"/>
    <property type="match status" value="1"/>
</dbReference>
<comment type="pathway">
    <text evidence="1">Cofactor biosynthesis; molybdopterin biosynthesis.</text>
</comment>
<feature type="region of interest" description="Disordered" evidence="5">
    <location>
        <begin position="187"/>
        <end position="252"/>
    </location>
</feature>
<dbReference type="InterPro" id="IPR005111">
    <property type="entry name" value="MoeA_C_domain_IV"/>
</dbReference>
<dbReference type="Gene3D" id="2.40.340.10">
    <property type="entry name" value="MoeA, C-terminal, domain IV"/>
    <property type="match status" value="1"/>
</dbReference>
<gene>
    <name evidence="7" type="ORF">B0A55_04923</name>
</gene>
<protein>
    <recommendedName>
        <fullName evidence="6">MoaB/Mog domain-containing protein</fullName>
    </recommendedName>
</protein>
<dbReference type="InterPro" id="IPR008284">
    <property type="entry name" value="MoCF_biosynth_CS"/>
</dbReference>
<feature type="compositionally biased region" description="Basic and acidic residues" evidence="5">
    <location>
        <begin position="2019"/>
        <end position="2037"/>
    </location>
</feature>
<dbReference type="GO" id="GO:0061599">
    <property type="term" value="F:molybdopterin molybdotransferase activity"/>
    <property type="evidence" value="ECO:0007669"/>
    <property type="project" value="TreeGrafter"/>
</dbReference>
<dbReference type="Proteomes" id="UP000309340">
    <property type="component" value="Unassembled WGS sequence"/>
</dbReference>
<dbReference type="PANTHER" id="PTHR10192">
    <property type="entry name" value="MOLYBDOPTERIN BIOSYNTHESIS PROTEIN"/>
    <property type="match status" value="1"/>
</dbReference>
<accession>A0A4U0XP48</accession>
<feature type="compositionally biased region" description="Basic and acidic residues" evidence="5">
    <location>
        <begin position="923"/>
        <end position="935"/>
    </location>
</feature>
<dbReference type="UniPathway" id="UPA00344"/>
<dbReference type="Pfam" id="PF03453">
    <property type="entry name" value="MoeA_N"/>
    <property type="match status" value="1"/>
</dbReference>
<dbReference type="EMBL" id="NAJQ01000157">
    <property type="protein sequence ID" value="TKA76635.1"/>
    <property type="molecule type" value="Genomic_DNA"/>
</dbReference>
<dbReference type="Gene3D" id="2.170.190.11">
    <property type="entry name" value="Molybdopterin biosynthesis moea protein, domain 3"/>
    <property type="match status" value="1"/>
</dbReference>
<feature type="compositionally biased region" description="Low complexity" evidence="5">
    <location>
        <begin position="1516"/>
        <end position="1533"/>
    </location>
</feature>
<feature type="compositionally biased region" description="Polar residues" evidence="5">
    <location>
        <begin position="1013"/>
        <end position="1026"/>
    </location>
</feature>
<feature type="compositionally biased region" description="Pro residues" evidence="5">
    <location>
        <begin position="1852"/>
        <end position="1862"/>
    </location>
</feature>
<feature type="compositionally biased region" description="Low complexity" evidence="5">
    <location>
        <begin position="1579"/>
        <end position="1589"/>
    </location>
</feature>
<evidence type="ECO:0000256" key="1">
    <source>
        <dbReference type="ARBA" id="ARBA00005046"/>
    </source>
</evidence>
<feature type="domain" description="MoaB/Mog" evidence="6">
    <location>
        <begin position="444"/>
        <end position="595"/>
    </location>
</feature>
<name>A0A4U0XP48_9PEZI</name>
<feature type="compositionally biased region" description="Low complexity" evidence="5">
    <location>
        <begin position="972"/>
        <end position="986"/>
    </location>
</feature>
<comment type="similarity">
    <text evidence="2">In the N-terminal section; belongs to the MoaB/Mog family.</text>
</comment>
<dbReference type="Pfam" id="PF00994">
    <property type="entry name" value="MoCF_biosynth"/>
    <property type="match status" value="2"/>
</dbReference>
<feature type="compositionally biased region" description="Basic and acidic residues" evidence="5">
    <location>
        <begin position="1089"/>
        <end position="1105"/>
    </location>
</feature>
<feature type="region of interest" description="Disordered" evidence="5">
    <location>
        <begin position="2004"/>
        <end position="2119"/>
    </location>
</feature>
<dbReference type="GO" id="GO:0006777">
    <property type="term" value="P:Mo-molybdopterin cofactor biosynthetic process"/>
    <property type="evidence" value="ECO:0007669"/>
    <property type="project" value="UniProtKB-KW"/>
</dbReference>
<dbReference type="SUPFAM" id="SSF63882">
    <property type="entry name" value="MoeA N-terminal region -like"/>
    <property type="match status" value="1"/>
</dbReference>
<evidence type="ECO:0000313" key="7">
    <source>
        <dbReference type="EMBL" id="TKA76635.1"/>
    </source>
</evidence>
<evidence type="ECO:0000256" key="4">
    <source>
        <dbReference type="ARBA" id="ARBA00023150"/>
    </source>
</evidence>
<feature type="region of interest" description="Disordered" evidence="5">
    <location>
        <begin position="1846"/>
        <end position="1868"/>
    </location>
</feature>
<dbReference type="InterPro" id="IPR005110">
    <property type="entry name" value="MoeA_linker/N"/>
</dbReference>
<evidence type="ECO:0000256" key="5">
    <source>
        <dbReference type="SAM" id="MobiDB-lite"/>
    </source>
</evidence>
<dbReference type="InterPro" id="IPR036135">
    <property type="entry name" value="MoeA_linker/N_sf"/>
</dbReference>
<dbReference type="GO" id="GO:0005829">
    <property type="term" value="C:cytosol"/>
    <property type="evidence" value="ECO:0007669"/>
    <property type="project" value="TreeGrafter"/>
</dbReference>
<dbReference type="PROSITE" id="PS01079">
    <property type="entry name" value="MOCF_BIOSYNTHESIS_2"/>
    <property type="match status" value="1"/>
</dbReference>
<feature type="compositionally biased region" description="Pro residues" evidence="5">
    <location>
        <begin position="1781"/>
        <end position="1790"/>
    </location>
</feature>
<feature type="region of interest" description="Disordered" evidence="5">
    <location>
        <begin position="763"/>
        <end position="816"/>
    </location>
</feature>
<feature type="compositionally biased region" description="Low complexity" evidence="5">
    <location>
        <begin position="1791"/>
        <end position="1809"/>
    </location>
</feature>
<dbReference type="InterPro" id="IPR036425">
    <property type="entry name" value="MoaB/Mog-like_dom_sf"/>
</dbReference>
<feature type="compositionally biased region" description="Low complexity" evidence="5">
    <location>
        <begin position="1309"/>
        <end position="1321"/>
    </location>
</feature>
<comment type="caution">
    <text evidence="7">The sequence shown here is derived from an EMBL/GenBank/DDBJ whole genome shotgun (WGS) entry which is preliminary data.</text>
</comment>
<dbReference type="FunFam" id="2.170.190.11:FF:000002">
    <property type="entry name" value="Molybdopterin molybdenumtransferase"/>
    <property type="match status" value="1"/>
</dbReference>
<feature type="compositionally biased region" description="Polar residues" evidence="5">
    <location>
        <begin position="1155"/>
        <end position="1165"/>
    </location>
</feature>
<dbReference type="NCBIfam" id="TIGR00177">
    <property type="entry name" value="molyb_syn"/>
    <property type="match status" value="1"/>
</dbReference>
<evidence type="ECO:0000259" key="6">
    <source>
        <dbReference type="SMART" id="SM00852"/>
    </source>
</evidence>
<dbReference type="OrthoDB" id="5416983at2759"/>
<feature type="region of interest" description="Disordered" evidence="5">
    <location>
        <begin position="872"/>
        <end position="905"/>
    </location>
</feature>
<feature type="compositionally biased region" description="Pro residues" evidence="5">
    <location>
        <begin position="1036"/>
        <end position="1049"/>
    </location>
</feature>
<feature type="compositionally biased region" description="Polar residues" evidence="5">
    <location>
        <begin position="1727"/>
        <end position="1742"/>
    </location>
</feature>
<dbReference type="InterPro" id="IPR038987">
    <property type="entry name" value="MoeA-like"/>
</dbReference>
<feature type="compositionally biased region" description="Low complexity" evidence="5">
    <location>
        <begin position="2039"/>
        <end position="2060"/>
    </location>
</feature>
<reference evidence="7 8" key="1">
    <citation type="submission" date="2017-03" db="EMBL/GenBank/DDBJ databases">
        <title>Genomes of endolithic fungi from Antarctica.</title>
        <authorList>
            <person name="Coleine C."/>
            <person name="Masonjones S."/>
            <person name="Stajich J.E."/>
        </authorList>
    </citation>
    <scope>NUCLEOTIDE SEQUENCE [LARGE SCALE GENOMIC DNA]</scope>
    <source>
        <strain evidence="7 8">CCFEE 5184</strain>
    </source>
</reference>
<feature type="compositionally biased region" description="Basic residues" evidence="5">
    <location>
        <begin position="204"/>
        <end position="228"/>
    </location>
</feature>
<dbReference type="InterPro" id="IPR036688">
    <property type="entry name" value="MoeA_C_domain_IV_sf"/>
</dbReference>
<dbReference type="SUPFAM" id="SSF63867">
    <property type="entry name" value="MoeA C-terminal domain-like"/>
    <property type="match status" value="1"/>
</dbReference>
<dbReference type="SUPFAM" id="SSF53218">
    <property type="entry name" value="Molybdenum cofactor biosynthesis proteins"/>
    <property type="match status" value="2"/>
</dbReference>